<dbReference type="InterPro" id="IPR036942">
    <property type="entry name" value="Beta-barrel_TonB_sf"/>
</dbReference>
<feature type="region of interest" description="Disordered" evidence="13">
    <location>
        <begin position="449"/>
        <end position="469"/>
    </location>
</feature>
<dbReference type="GO" id="GO:0015344">
    <property type="term" value="F:siderophore uptake transmembrane transporter activity"/>
    <property type="evidence" value="ECO:0007669"/>
    <property type="project" value="TreeGrafter"/>
</dbReference>
<evidence type="ECO:0000256" key="11">
    <source>
        <dbReference type="PROSITE-ProRule" id="PRU01360"/>
    </source>
</evidence>
<evidence type="ECO:0000256" key="10">
    <source>
        <dbReference type="ARBA" id="ARBA00023237"/>
    </source>
</evidence>
<sequence>MQQVEVRGPGGSQLRRDDAVGRIVVGRDDLQRYGETTLADALKRQPGISIVGTEIRMRGLGGGYTQILIDGQPAPANFDIATLSPELIERVEIQRSAQVDASAQSVAGSINIILRKAAGASRRTAKLSADRQAGETSPTATVQWMERSGAVGYGVTATASESRSRQQTGTDERTTDAGATSLRRLEDDDRNRTRRLSAAPRADVKLDGGNSLTWQGLVDLSHVDARGVQSETTLLGAPTASPDSNWRGVFKNWLVKSDLSWMQRFETGKLTLKAGIEANHRDGDYLFHGIDAQGTPWLNRAVDSRAYERRATTSGKYLAPLMAGHDIAIGWDASDVRREEGRHQRDTGPLGPGSRPLYRLDQDYNASVEQLALFAQDEWSVSPRLQAYLGLRWEGLDTRTWGAGDAATASRVWSPVAQVVWKLPDSERDQLRVALARTYKAPQPRDLVPRRYTVNSDNGPTQPDYQGNPSLRPELAWGLDAALESYFARDAMVSVSAYVRRIQDVVQLRLWQEDGVWVSSPANGGVANVHGIEVDARVPFKVVVAGGSTAELRANLSRNWSRVEGLAGPDNRLGNQAPLTANAGLDLRMPQGVTAGTNFRFVGGWRARTSQSLVQETGVVRELEAYASWPAAGGRLRVTLANLLQSTRFFGQRYDDGLYASMRLSAGTQRPLIRIQYEIQQR</sequence>
<feature type="region of interest" description="Disordered" evidence="13">
    <location>
        <begin position="155"/>
        <end position="202"/>
    </location>
</feature>
<proteinExistence type="inferred from homology"/>
<dbReference type="Pfam" id="PF00593">
    <property type="entry name" value="TonB_dep_Rec_b-barrel"/>
    <property type="match status" value="1"/>
</dbReference>
<dbReference type="Proteomes" id="UP000484875">
    <property type="component" value="Unassembled WGS sequence"/>
</dbReference>
<dbReference type="SUPFAM" id="SSF56935">
    <property type="entry name" value="Porins"/>
    <property type="match status" value="1"/>
</dbReference>
<keyword evidence="9 16" id="KW-0675">Receptor</keyword>
<keyword evidence="5 11" id="KW-0812">Transmembrane</keyword>
<evidence type="ECO:0000256" key="7">
    <source>
        <dbReference type="ARBA" id="ARBA00023077"/>
    </source>
</evidence>
<dbReference type="Gene3D" id="2.170.130.10">
    <property type="entry name" value="TonB-dependent receptor, plug domain"/>
    <property type="match status" value="1"/>
</dbReference>
<evidence type="ECO:0000256" key="6">
    <source>
        <dbReference type="ARBA" id="ARBA00022729"/>
    </source>
</evidence>
<feature type="domain" description="TonB-dependent receptor plug" evidence="15">
    <location>
        <begin position="22"/>
        <end position="108"/>
    </location>
</feature>
<comment type="subcellular location">
    <subcellularLocation>
        <location evidence="1 11">Cell outer membrane</location>
        <topology evidence="1 11">Multi-pass membrane protein</topology>
    </subcellularLocation>
</comment>
<comment type="similarity">
    <text evidence="2 11 12">Belongs to the TonB-dependent receptor family.</text>
</comment>
<evidence type="ECO:0000313" key="17">
    <source>
        <dbReference type="Proteomes" id="UP000484875"/>
    </source>
</evidence>
<keyword evidence="4 11" id="KW-1134">Transmembrane beta strand</keyword>
<dbReference type="PROSITE" id="PS52016">
    <property type="entry name" value="TONB_DEPENDENT_REC_3"/>
    <property type="match status" value="1"/>
</dbReference>
<organism evidence="16 17">
    <name type="scientific">Duganella vulcania</name>
    <dbReference type="NCBI Taxonomy" id="2692166"/>
    <lineage>
        <taxon>Bacteria</taxon>
        <taxon>Pseudomonadati</taxon>
        <taxon>Pseudomonadota</taxon>
        <taxon>Betaproteobacteria</taxon>
        <taxon>Burkholderiales</taxon>
        <taxon>Oxalobacteraceae</taxon>
        <taxon>Telluria group</taxon>
        <taxon>Duganella</taxon>
    </lineage>
</organism>
<dbReference type="Gene3D" id="2.40.170.20">
    <property type="entry name" value="TonB-dependent receptor, beta-barrel domain"/>
    <property type="match status" value="1"/>
</dbReference>
<dbReference type="InterPro" id="IPR000531">
    <property type="entry name" value="Beta-barrel_TonB"/>
</dbReference>
<dbReference type="InterPro" id="IPR037066">
    <property type="entry name" value="Plug_dom_sf"/>
</dbReference>
<evidence type="ECO:0000256" key="4">
    <source>
        <dbReference type="ARBA" id="ARBA00022452"/>
    </source>
</evidence>
<dbReference type="Pfam" id="PF07715">
    <property type="entry name" value="Plug"/>
    <property type="match status" value="1"/>
</dbReference>
<accession>A0A845HIR2</accession>
<name>A0A845HIR2_9BURK</name>
<comment type="caution">
    <text evidence="16">The sequence shown here is derived from an EMBL/GenBank/DDBJ whole genome shotgun (WGS) entry which is preliminary data.</text>
</comment>
<feature type="compositionally biased region" description="Polar residues" evidence="13">
    <location>
        <begin position="453"/>
        <end position="469"/>
    </location>
</feature>
<evidence type="ECO:0000256" key="5">
    <source>
        <dbReference type="ARBA" id="ARBA00022692"/>
    </source>
</evidence>
<dbReference type="GO" id="GO:0009279">
    <property type="term" value="C:cell outer membrane"/>
    <property type="evidence" value="ECO:0007669"/>
    <property type="project" value="UniProtKB-SubCell"/>
</dbReference>
<feature type="domain" description="TonB-dependent receptor-like beta-barrel" evidence="14">
    <location>
        <begin position="216"/>
        <end position="629"/>
    </location>
</feature>
<evidence type="ECO:0000256" key="3">
    <source>
        <dbReference type="ARBA" id="ARBA00022448"/>
    </source>
</evidence>
<dbReference type="EMBL" id="WWCV01000011">
    <property type="protein sequence ID" value="MYN16814.1"/>
    <property type="molecule type" value="Genomic_DNA"/>
</dbReference>
<dbReference type="PANTHER" id="PTHR30069">
    <property type="entry name" value="TONB-DEPENDENT OUTER MEMBRANE RECEPTOR"/>
    <property type="match status" value="1"/>
</dbReference>
<dbReference type="GO" id="GO:0044718">
    <property type="term" value="P:siderophore transmembrane transport"/>
    <property type="evidence" value="ECO:0007669"/>
    <property type="project" value="TreeGrafter"/>
</dbReference>
<protein>
    <submittedName>
        <fullName evidence="16">TonB-dependent receptor</fullName>
    </submittedName>
</protein>
<keyword evidence="17" id="KW-1185">Reference proteome</keyword>
<evidence type="ECO:0000256" key="13">
    <source>
        <dbReference type="SAM" id="MobiDB-lite"/>
    </source>
</evidence>
<reference evidence="16 17" key="1">
    <citation type="submission" date="2019-12" db="EMBL/GenBank/DDBJ databases">
        <title>Novel species isolated from a subtropical stream in China.</title>
        <authorList>
            <person name="Lu H."/>
        </authorList>
    </citation>
    <scope>NUCLEOTIDE SEQUENCE [LARGE SCALE GENOMIC DNA]</scope>
    <source>
        <strain evidence="16 17">FT107W</strain>
    </source>
</reference>
<dbReference type="InterPro" id="IPR012910">
    <property type="entry name" value="Plug_dom"/>
</dbReference>
<evidence type="ECO:0000256" key="2">
    <source>
        <dbReference type="ARBA" id="ARBA00009810"/>
    </source>
</evidence>
<gene>
    <name evidence="16" type="ORF">GTP81_08620</name>
</gene>
<evidence type="ECO:0000259" key="14">
    <source>
        <dbReference type="Pfam" id="PF00593"/>
    </source>
</evidence>
<evidence type="ECO:0000259" key="15">
    <source>
        <dbReference type="Pfam" id="PF07715"/>
    </source>
</evidence>
<evidence type="ECO:0000313" key="16">
    <source>
        <dbReference type="EMBL" id="MYN16814.1"/>
    </source>
</evidence>
<keyword evidence="3 11" id="KW-0813">Transport</keyword>
<evidence type="ECO:0000256" key="12">
    <source>
        <dbReference type="RuleBase" id="RU003357"/>
    </source>
</evidence>
<dbReference type="InterPro" id="IPR039426">
    <property type="entry name" value="TonB-dep_rcpt-like"/>
</dbReference>
<keyword evidence="7 12" id="KW-0798">TonB box</keyword>
<dbReference type="PANTHER" id="PTHR30069:SF29">
    <property type="entry name" value="HEMOGLOBIN AND HEMOGLOBIN-HAPTOGLOBIN-BINDING PROTEIN 1-RELATED"/>
    <property type="match status" value="1"/>
</dbReference>
<evidence type="ECO:0000256" key="9">
    <source>
        <dbReference type="ARBA" id="ARBA00023170"/>
    </source>
</evidence>
<evidence type="ECO:0000256" key="1">
    <source>
        <dbReference type="ARBA" id="ARBA00004571"/>
    </source>
</evidence>
<keyword evidence="10 11" id="KW-0998">Cell outer membrane</keyword>
<feature type="compositionally biased region" description="Polar residues" evidence="13">
    <location>
        <begin position="157"/>
        <end position="169"/>
    </location>
</feature>
<keyword evidence="8 11" id="KW-0472">Membrane</keyword>
<evidence type="ECO:0000256" key="8">
    <source>
        <dbReference type="ARBA" id="ARBA00023136"/>
    </source>
</evidence>
<dbReference type="AlphaFoldDB" id="A0A845HIR2"/>
<keyword evidence="6" id="KW-0732">Signal</keyword>